<keyword evidence="1" id="KW-0732">Signal</keyword>
<dbReference type="Pfam" id="PF13529">
    <property type="entry name" value="Peptidase_C39_2"/>
    <property type="match status" value="1"/>
</dbReference>
<feature type="domain" description="Peptidase C39-like" evidence="2">
    <location>
        <begin position="45"/>
        <end position="179"/>
    </location>
</feature>
<evidence type="ECO:0000313" key="4">
    <source>
        <dbReference type="Proteomes" id="UP000465241"/>
    </source>
</evidence>
<evidence type="ECO:0000256" key="1">
    <source>
        <dbReference type="SAM" id="SignalP"/>
    </source>
</evidence>
<reference evidence="3 4" key="1">
    <citation type="journal article" date="2019" name="Emerg. Microbes Infect.">
        <title>Comprehensive subspecies identification of 175 nontuberculous mycobacteria species based on 7547 genomic profiles.</title>
        <authorList>
            <person name="Matsumoto Y."/>
            <person name="Kinjo T."/>
            <person name="Motooka D."/>
            <person name="Nabeya D."/>
            <person name="Jung N."/>
            <person name="Uechi K."/>
            <person name="Horii T."/>
            <person name="Iida T."/>
            <person name="Fujita J."/>
            <person name="Nakamura S."/>
        </authorList>
    </citation>
    <scope>NUCLEOTIDE SEQUENCE [LARGE SCALE GENOMIC DNA]</scope>
    <source>
        <strain evidence="3 4">JCM 13392</strain>
    </source>
</reference>
<evidence type="ECO:0000259" key="2">
    <source>
        <dbReference type="Pfam" id="PF13529"/>
    </source>
</evidence>
<feature type="chain" id="PRO_5029752254" description="Peptidase C39-like domain-containing protein" evidence="1">
    <location>
        <begin position="29"/>
        <end position="209"/>
    </location>
</feature>
<dbReference type="AlphaFoldDB" id="A0A7I9WKH6"/>
<accession>A0A7I9WKH6</accession>
<evidence type="ECO:0000313" key="3">
    <source>
        <dbReference type="EMBL" id="GFG58194.1"/>
    </source>
</evidence>
<protein>
    <recommendedName>
        <fullName evidence="2">Peptidase C39-like domain-containing protein</fullName>
    </recommendedName>
</protein>
<keyword evidence="4" id="KW-1185">Reference proteome</keyword>
<name>A0A7I9WKH6_9MYCO</name>
<comment type="caution">
    <text evidence="3">The sequence shown here is derived from an EMBL/GenBank/DDBJ whole genome shotgun (WGS) entry which is preliminary data.</text>
</comment>
<dbReference type="Proteomes" id="UP000465241">
    <property type="component" value="Unassembled WGS sequence"/>
</dbReference>
<dbReference type="EMBL" id="BLKT01000003">
    <property type="protein sequence ID" value="GFG58194.1"/>
    <property type="molecule type" value="Genomic_DNA"/>
</dbReference>
<dbReference type="InterPro" id="IPR039564">
    <property type="entry name" value="Peptidase_C39-like"/>
</dbReference>
<organism evidence="3 4">
    <name type="scientific">Mycolicibacterium murale</name>
    <dbReference type="NCBI Taxonomy" id="182220"/>
    <lineage>
        <taxon>Bacteria</taxon>
        <taxon>Bacillati</taxon>
        <taxon>Actinomycetota</taxon>
        <taxon>Actinomycetes</taxon>
        <taxon>Mycobacteriales</taxon>
        <taxon>Mycobacteriaceae</taxon>
        <taxon>Mycolicibacterium</taxon>
    </lineage>
</organism>
<feature type="signal peptide" evidence="1">
    <location>
        <begin position="1"/>
        <end position="28"/>
    </location>
</feature>
<gene>
    <name evidence="3" type="ORF">MMUR_23300</name>
</gene>
<sequence>MTASMFRTVLAAGLIGLATLGTSGVAHAELFGDPDGMAGWTVEQAYNDCALMAASDVIGQMTGVAPDEEAIVEFAKHTPSVAEPGDMIYDQTDDDDDPNGGTIFDDLPIVLSHYGVEARHVEGASVHSIEQVLGRGGAVIVDLNSESIWDVDGDRTIADHAVVVTGIDTTAGVVHLNDSGTADGADEQVTMEVFEAAWSTSGNQMVATR</sequence>
<dbReference type="Gene3D" id="3.90.70.10">
    <property type="entry name" value="Cysteine proteinases"/>
    <property type="match status" value="1"/>
</dbReference>
<dbReference type="RefSeq" id="WP_193489117.1">
    <property type="nucleotide sequence ID" value="NZ_BAAAMC010000031.1"/>
</dbReference>
<proteinExistence type="predicted"/>